<accession>A0AAN8VYQ0</accession>
<proteinExistence type="inferred from homology"/>
<name>A0AAN8VYQ0_9MAGN</name>
<dbReference type="GO" id="GO:0042285">
    <property type="term" value="F:xylosyltransferase activity"/>
    <property type="evidence" value="ECO:0007669"/>
    <property type="project" value="TreeGrafter"/>
</dbReference>
<dbReference type="GO" id="GO:0010417">
    <property type="term" value="P:glucuronoxylan biosynthetic process"/>
    <property type="evidence" value="ECO:0007669"/>
    <property type="project" value="TreeGrafter"/>
</dbReference>
<dbReference type="SUPFAM" id="SSF53448">
    <property type="entry name" value="Nucleotide-diphospho-sugar transferases"/>
    <property type="match status" value="1"/>
</dbReference>
<comment type="subcellular location">
    <subcellularLocation>
        <location evidence="1 13">Golgi apparatus membrane</location>
        <topology evidence="1 13">Single-pass type II membrane protein</topology>
    </subcellularLocation>
</comment>
<reference evidence="14 15" key="1">
    <citation type="submission" date="2023-12" db="EMBL/GenBank/DDBJ databases">
        <title>A high-quality genome assembly for Dillenia turbinata (Dilleniales).</title>
        <authorList>
            <person name="Chanderbali A."/>
        </authorList>
    </citation>
    <scope>NUCLEOTIDE SEQUENCE [LARGE SCALE GENOMIC DNA]</scope>
    <source>
        <strain evidence="14">LSX21</strain>
        <tissue evidence="14">Leaf</tissue>
    </source>
</reference>
<evidence type="ECO:0000313" key="15">
    <source>
        <dbReference type="Proteomes" id="UP001370490"/>
    </source>
</evidence>
<dbReference type="EC" id="2.4.-.-" evidence="13"/>
<evidence type="ECO:0000313" key="14">
    <source>
        <dbReference type="EMBL" id="KAK6942845.1"/>
    </source>
</evidence>
<dbReference type="AlphaFoldDB" id="A0AAN8VYQ0"/>
<keyword evidence="5" id="KW-0812">Transmembrane</keyword>
<keyword evidence="8 13" id="KW-0333">Golgi apparatus</keyword>
<dbReference type="Gene3D" id="3.90.550.10">
    <property type="entry name" value="Spore Coat Polysaccharide Biosynthesis Protein SpsA, Chain A"/>
    <property type="match status" value="1"/>
</dbReference>
<sequence>MGSLDRSKKRVHLCKKAVVHFLLCFIMGFFTGFAPTSKSSSAFSNHPFSSSNQSDFLRDSIQEENANRSSVADTPEGVPKSNDLGRAKFLEETELIPRRLVIIITPTIAKDRFRSVLLRRLGNTLKLVSQPLLWIVLESKSDSEEVSEILRKTGVMYRHLVYKENFTDTNEELDHQRNVALSHIEHHRLSGIVHFAGLYNVYDLAFFDELREIEVFGTWPMALLSANKRRVVIEGPVCDSSEVIGWHLRRKNNQTDSDSRPQIHISTFAFNSSILWDPERWGRLSSVQLNSQNSLRFVKQVVHEDEAQLKGLPREDCSKIMLWHLNIPNEATAHRIIVVPSGNRPR</sequence>
<dbReference type="PANTHER" id="PTHR10896:SF59">
    <property type="entry name" value="BETA-1,4-XYLOSYLTRANSFERASE IRX9"/>
    <property type="match status" value="1"/>
</dbReference>
<dbReference type="Proteomes" id="UP001370490">
    <property type="component" value="Unassembled WGS sequence"/>
</dbReference>
<evidence type="ECO:0000256" key="9">
    <source>
        <dbReference type="ARBA" id="ARBA00023136"/>
    </source>
</evidence>
<keyword evidence="7" id="KW-1133">Transmembrane helix</keyword>
<comment type="function">
    <text evidence="13">Involved in the synthesis of glucuronoxylan hemicellulose in secondary cell walls.</text>
</comment>
<gene>
    <name evidence="14" type="ORF">RJ641_028222</name>
</gene>
<evidence type="ECO:0000256" key="10">
    <source>
        <dbReference type="ARBA" id="ARBA00023180"/>
    </source>
</evidence>
<feature type="site" description="Interaction with galactose moiety of substrate glycoprotein" evidence="12">
    <location>
        <position position="234"/>
    </location>
</feature>
<dbReference type="InterPro" id="IPR029044">
    <property type="entry name" value="Nucleotide-diphossugar_trans"/>
</dbReference>
<dbReference type="GO" id="GO:0071555">
    <property type="term" value="P:cell wall organization"/>
    <property type="evidence" value="ECO:0007669"/>
    <property type="project" value="UniProtKB-KW"/>
</dbReference>
<evidence type="ECO:0000256" key="2">
    <source>
        <dbReference type="ARBA" id="ARBA00007706"/>
    </source>
</evidence>
<dbReference type="GO" id="GO:0000139">
    <property type="term" value="C:Golgi membrane"/>
    <property type="evidence" value="ECO:0007669"/>
    <property type="project" value="UniProtKB-SubCell"/>
</dbReference>
<evidence type="ECO:0000256" key="11">
    <source>
        <dbReference type="ARBA" id="ARBA00023316"/>
    </source>
</evidence>
<dbReference type="EMBL" id="JBAMMX010000004">
    <property type="protein sequence ID" value="KAK6942845.1"/>
    <property type="molecule type" value="Genomic_DNA"/>
</dbReference>
<keyword evidence="4 13" id="KW-0808">Transferase</keyword>
<comment type="similarity">
    <text evidence="2 13">Belongs to the glycosyltransferase 43 family.</text>
</comment>
<keyword evidence="10" id="KW-0325">Glycoprotein</keyword>
<keyword evidence="3" id="KW-0328">Glycosyltransferase</keyword>
<evidence type="ECO:0000256" key="12">
    <source>
        <dbReference type="PIRSR" id="PIRSR605027-4"/>
    </source>
</evidence>
<protein>
    <recommendedName>
        <fullName evidence="13">Glycosyltransferases</fullName>
        <ecNumber evidence="13">2.4.-.-</ecNumber>
    </recommendedName>
</protein>
<evidence type="ECO:0000256" key="1">
    <source>
        <dbReference type="ARBA" id="ARBA00004323"/>
    </source>
</evidence>
<organism evidence="14 15">
    <name type="scientific">Dillenia turbinata</name>
    <dbReference type="NCBI Taxonomy" id="194707"/>
    <lineage>
        <taxon>Eukaryota</taxon>
        <taxon>Viridiplantae</taxon>
        <taxon>Streptophyta</taxon>
        <taxon>Embryophyta</taxon>
        <taxon>Tracheophyta</taxon>
        <taxon>Spermatophyta</taxon>
        <taxon>Magnoliopsida</taxon>
        <taxon>eudicotyledons</taxon>
        <taxon>Gunneridae</taxon>
        <taxon>Pentapetalae</taxon>
        <taxon>Dilleniales</taxon>
        <taxon>Dilleniaceae</taxon>
        <taxon>Dillenia</taxon>
    </lineage>
</organism>
<dbReference type="CDD" id="cd00218">
    <property type="entry name" value="GlcAT-I"/>
    <property type="match status" value="1"/>
</dbReference>
<dbReference type="Pfam" id="PF03360">
    <property type="entry name" value="Glyco_transf_43"/>
    <property type="match status" value="1"/>
</dbReference>
<dbReference type="PANTHER" id="PTHR10896">
    <property type="entry name" value="GALACTOSYLGALACTOSYLXYLOSYLPROTEIN 3-BETA-GLUCURONOSYLTRANSFERASE BETA-1,3-GLUCURONYLTRANSFERASE"/>
    <property type="match status" value="1"/>
</dbReference>
<comment type="caution">
    <text evidence="14">The sequence shown here is derived from an EMBL/GenBank/DDBJ whole genome shotgun (WGS) entry which is preliminary data.</text>
</comment>
<dbReference type="GO" id="GO:0015018">
    <property type="term" value="F:galactosylgalactosylxylosylprotein 3-beta-glucuronosyltransferase activity"/>
    <property type="evidence" value="ECO:0007669"/>
    <property type="project" value="InterPro"/>
</dbReference>
<keyword evidence="15" id="KW-1185">Reference proteome</keyword>
<evidence type="ECO:0000256" key="13">
    <source>
        <dbReference type="RuleBase" id="RU363127"/>
    </source>
</evidence>
<dbReference type="GO" id="GO:0009834">
    <property type="term" value="P:plant-type secondary cell wall biogenesis"/>
    <property type="evidence" value="ECO:0007669"/>
    <property type="project" value="TreeGrafter"/>
</dbReference>
<evidence type="ECO:0000256" key="4">
    <source>
        <dbReference type="ARBA" id="ARBA00022679"/>
    </source>
</evidence>
<keyword evidence="6 13" id="KW-0735">Signal-anchor</keyword>
<evidence type="ECO:0000256" key="5">
    <source>
        <dbReference type="ARBA" id="ARBA00022692"/>
    </source>
</evidence>
<evidence type="ECO:0000256" key="6">
    <source>
        <dbReference type="ARBA" id="ARBA00022968"/>
    </source>
</evidence>
<dbReference type="InterPro" id="IPR005027">
    <property type="entry name" value="Glyco_trans_43"/>
</dbReference>
<evidence type="ECO:0000256" key="3">
    <source>
        <dbReference type="ARBA" id="ARBA00022676"/>
    </source>
</evidence>
<dbReference type="FunFam" id="3.90.550.10:FF:000084">
    <property type="entry name" value="Glycosyltransferases"/>
    <property type="match status" value="1"/>
</dbReference>
<keyword evidence="11 13" id="KW-0961">Cell wall biogenesis/degradation</keyword>
<evidence type="ECO:0000256" key="7">
    <source>
        <dbReference type="ARBA" id="ARBA00022989"/>
    </source>
</evidence>
<keyword evidence="9" id="KW-0472">Membrane</keyword>
<evidence type="ECO:0000256" key="8">
    <source>
        <dbReference type="ARBA" id="ARBA00023034"/>
    </source>
</evidence>